<sequence length="218" mass="24428">MLGSKKANIYVSVTDGHTSIKADSDHLDHMAKPSGSWFLSVEPHKHHMLGLPRKKHPEPLHYSAMQDESSGNDLVRTHSVSSQPIILGNILVAENAKTTPEEILQLLNEKLVSAPSFVPSESTSENEPDRWIRKALHILQAEHIIETFDVGEFMTFAHGYAAKRADHSASAMVTYPELNRGHEKKVRSKKFWVDYPMAAKPEPRDRIEGNAQKYGGLM</sequence>
<accession>A0AAI8W119</accession>
<evidence type="ECO:0000313" key="1">
    <source>
        <dbReference type="EMBL" id="CAK3769533.1"/>
    </source>
</evidence>
<organism evidence="1 2">
    <name type="scientific">Lecanosticta acicola</name>
    <dbReference type="NCBI Taxonomy" id="111012"/>
    <lineage>
        <taxon>Eukaryota</taxon>
        <taxon>Fungi</taxon>
        <taxon>Dikarya</taxon>
        <taxon>Ascomycota</taxon>
        <taxon>Pezizomycotina</taxon>
        <taxon>Dothideomycetes</taxon>
        <taxon>Dothideomycetidae</taxon>
        <taxon>Mycosphaerellales</taxon>
        <taxon>Mycosphaerellaceae</taxon>
        <taxon>Lecanosticta</taxon>
    </lineage>
</organism>
<proteinExistence type="predicted"/>
<comment type="caution">
    <text evidence="1">The sequence shown here is derived from an EMBL/GenBank/DDBJ whole genome shotgun (WGS) entry which is preliminary data.</text>
</comment>
<gene>
    <name evidence="1" type="ORF">LECACI_7A000413</name>
</gene>
<dbReference type="EMBL" id="CAVMBE010000001">
    <property type="protein sequence ID" value="CAK3769533.1"/>
    <property type="molecule type" value="Genomic_DNA"/>
</dbReference>
<dbReference type="AlphaFoldDB" id="A0AAI8W119"/>
<evidence type="ECO:0000313" key="2">
    <source>
        <dbReference type="Proteomes" id="UP001296104"/>
    </source>
</evidence>
<protein>
    <submittedName>
        <fullName evidence="1">Uncharacterized protein</fullName>
    </submittedName>
</protein>
<name>A0AAI8W119_9PEZI</name>
<keyword evidence="2" id="KW-1185">Reference proteome</keyword>
<reference evidence="1" key="1">
    <citation type="submission" date="2023-11" db="EMBL/GenBank/DDBJ databases">
        <authorList>
            <person name="Alioto T."/>
            <person name="Alioto T."/>
            <person name="Gomez Garrido J."/>
        </authorList>
    </citation>
    <scope>NUCLEOTIDE SEQUENCE</scope>
</reference>
<dbReference type="Proteomes" id="UP001296104">
    <property type="component" value="Unassembled WGS sequence"/>
</dbReference>